<protein>
    <submittedName>
        <fullName evidence="4">Lsr2 family protein</fullName>
    </submittedName>
</protein>
<evidence type="ECO:0000259" key="2">
    <source>
        <dbReference type="Pfam" id="PF11774"/>
    </source>
</evidence>
<dbReference type="Pfam" id="PF11774">
    <property type="entry name" value="Lsr2"/>
    <property type="match status" value="1"/>
</dbReference>
<evidence type="ECO:0000313" key="5">
    <source>
        <dbReference type="Proteomes" id="UP001612915"/>
    </source>
</evidence>
<keyword evidence="1" id="KW-0238">DNA-binding</keyword>
<feature type="domain" description="Lsr2 dimerization" evidence="2">
    <location>
        <begin position="1"/>
        <end position="57"/>
    </location>
</feature>
<accession>A0ABW8AL48</accession>
<dbReference type="InterPro" id="IPR024412">
    <property type="entry name" value="Lsr2_dim_dom"/>
</dbReference>
<organism evidence="4 5">
    <name type="scientific">Spongisporangium articulatum</name>
    <dbReference type="NCBI Taxonomy" id="3362603"/>
    <lineage>
        <taxon>Bacteria</taxon>
        <taxon>Bacillati</taxon>
        <taxon>Actinomycetota</taxon>
        <taxon>Actinomycetes</taxon>
        <taxon>Kineosporiales</taxon>
        <taxon>Kineosporiaceae</taxon>
        <taxon>Spongisporangium</taxon>
    </lineage>
</organism>
<gene>
    <name evidence="4" type="ORF">ACIB24_08430</name>
</gene>
<dbReference type="InterPro" id="IPR042261">
    <property type="entry name" value="Lsr2-like_dimerization"/>
</dbReference>
<comment type="caution">
    <text evidence="4">The sequence shown here is derived from an EMBL/GenBank/DDBJ whole genome shotgun (WGS) entry which is preliminary data.</text>
</comment>
<dbReference type="Proteomes" id="UP001612915">
    <property type="component" value="Unassembled WGS sequence"/>
</dbReference>
<evidence type="ECO:0000313" key="4">
    <source>
        <dbReference type="EMBL" id="MFI7587084.1"/>
    </source>
</evidence>
<proteinExistence type="predicted"/>
<dbReference type="EMBL" id="JBITLV010000002">
    <property type="protein sequence ID" value="MFI7587084.1"/>
    <property type="molecule type" value="Genomic_DNA"/>
</dbReference>
<dbReference type="InterPro" id="IPR036625">
    <property type="entry name" value="E3-bd_dom_sf"/>
</dbReference>
<dbReference type="RefSeq" id="WP_398278028.1">
    <property type="nucleotide sequence ID" value="NZ_JBITLV010000002.1"/>
</dbReference>
<feature type="domain" description="Lsr2 DNA-binding" evidence="3">
    <location>
        <begin position="70"/>
        <end position="104"/>
    </location>
</feature>
<evidence type="ECO:0000259" key="3">
    <source>
        <dbReference type="Pfam" id="PF23359"/>
    </source>
</evidence>
<name>A0ABW8AL48_9ACTN</name>
<dbReference type="InterPro" id="IPR055370">
    <property type="entry name" value="Lsr2_DNA-bd"/>
</dbReference>
<reference evidence="4 5" key="1">
    <citation type="submission" date="2024-10" db="EMBL/GenBank/DDBJ databases">
        <title>The Natural Products Discovery Center: Release of the First 8490 Sequenced Strains for Exploring Actinobacteria Biosynthetic Diversity.</title>
        <authorList>
            <person name="Kalkreuter E."/>
            <person name="Kautsar S.A."/>
            <person name="Yang D."/>
            <person name="Bader C.D."/>
            <person name="Teijaro C.N."/>
            <person name="Fluegel L."/>
            <person name="Davis C.M."/>
            <person name="Simpson J.R."/>
            <person name="Lauterbach L."/>
            <person name="Steele A.D."/>
            <person name="Gui C."/>
            <person name="Meng S."/>
            <person name="Li G."/>
            <person name="Viehrig K."/>
            <person name="Ye F."/>
            <person name="Su P."/>
            <person name="Kiefer A.F."/>
            <person name="Nichols A."/>
            <person name="Cepeda A.J."/>
            <person name="Yan W."/>
            <person name="Fan B."/>
            <person name="Jiang Y."/>
            <person name="Adhikari A."/>
            <person name="Zheng C.-J."/>
            <person name="Schuster L."/>
            <person name="Cowan T.M."/>
            <person name="Smanski M.J."/>
            <person name="Chevrette M.G."/>
            <person name="De Carvalho L.P.S."/>
            <person name="Shen B."/>
        </authorList>
    </citation>
    <scope>NUCLEOTIDE SEQUENCE [LARGE SCALE GENOMIC DNA]</scope>
    <source>
        <strain evidence="4 5">NPDC049639</strain>
    </source>
</reference>
<dbReference type="Gene3D" id="4.10.320.10">
    <property type="entry name" value="E3-binding domain"/>
    <property type="match status" value="1"/>
</dbReference>
<dbReference type="Gene3D" id="3.30.60.230">
    <property type="entry name" value="Lsr2, dimerization domain"/>
    <property type="match status" value="1"/>
</dbReference>
<keyword evidence="5" id="KW-1185">Reference proteome</keyword>
<evidence type="ECO:0000256" key="1">
    <source>
        <dbReference type="ARBA" id="ARBA00023125"/>
    </source>
</evidence>
<dbReference type="Pfam" id="PF23359">
    <property type="entry name" value="Lsr2_DNA-bd"/>
    <property type="match status" value="1"/>
</dbReference>
<sequence>MATQTITEFLDDTDGTPAAETVSFGLDGIDYEIDLSAANAEALRAALAPWQAPARRLTRRGAPHVQVSTGVDTRAVRAWAASNGVDLPARGRIPAAVIEQYRAAGH</sequence>